<proteinExistence type="predicted"/>
<feature type="signal peptide" evidence="1">
    <location>
        <begin position="1"/>
        <end position="20"/>
    </location>
</feature>
<dbReference type="SUPFAM" id="SSF52833">
    <property type="entry name" value="Thioredoxin-like"/>
    <property type="match status" value="1"/>
</dbReference>
<dbReference type="Proteomes" id="UP000515154">
    <property type="component" value="Linkage group LG1"/>
</dbReference>
<name>A0A7E6ETM9_9MOLL</name>
<evidence type="ECO:0000313" key="3">
    <source>
        <dbReference type="Proteomes" id="UP000515154"/>
    </source>
</evidence>
<dbReference type="InterPro" id="IPR057639">
    <property type="entry name" value="TXNDC16_N"/>
</dbReference>
<accession>A0A7E6ETM9</accession>
<keyword evidence="3" id="KW-1185">Reference proteome</keyword>
<gene>
    <name evidence="4" type="primary">LOC118763560</name>
</gene>
<dbReference type="KEGG" id="osn:118763560"/>
<dbReference type="AlphaFoldDB" id="A0A7E6ETM9"/>
<evidence type="ECO:0000313" key="4">
    <source>
        <dbReference type="RefSeq" id="XP_036359026.1"/>
    </source>
</evidence>
<dbReference type="InterPro" id="IPR040090">
    <property type="entry name" value="TXNDC16"/>
</dbReference>
<feature type="chain" id="PRO_5028834811" evidence="1">
    <location>
        <begin position="21"/>
        <end position="696"/>
    </location>
</feature>
<feature type="domain" description="TXNDC16 N-terminal" evidence="2">
    <location>
        <begin position="33"/>
        <end position="125"/>
    </location>
</feature>
<reference evidence="4" key="1">
    <citation type="submission" date="2025-08" db="UniProtKB">
        <authorList>
            <consortium name="RefSeq"/>
        </authorList>
    </citation>
    <scope>IDENTIFICATION</scope>
</reference>
<dbReference type="Pfam" id="PF24508">
    <property type="entry name" value="TXNDC16_N"/>
    <property type="match status" value="1"/>
</dbReference>
<sequence length="696" mass="80217">MLKMFALAVLFGILFHNVSATINLQMKYTEHVQDIAKFEEEERPRMLYYVLYTDTETQKFLVKYDLAANVLLKYNFKVGIVNCSNIQAEKCQDNKVDYNVYIYNENDVKRIPTSAVSNMNSLVSAGLKMLLKQKLHKIRTKDERINIIVRCQDLKNVVLGYFLYPDSIEQRTFLEAAYQNNGTEEFILTNSIQVVSDLKESSTQNKRRLVWLLHCKSYNLWSGLKIKGDCYDEIFQQNIEVPSILKAIQKMDIDDNAIETKLAEQKDSSERVISSHFDRKYSVDHDEVTEVVFGSKYYLSKPFKITSLTEETLPDIENSSTYTLIVFLSKYDPVGIAFVRLLEQWQSQFGENYPNLSSAMVDCLHLDEECNRYNFTHSPTIKLLGKPPGKDGQDLIIDYTGVLNAKSAMKFLYLHSLEDVIQATKEDINNILDGSFQSAINLTSICILGLFPEQSTEIKEFYKVAKAEKGTALFILLTGSDAAYFGHLQQVAVPSVLTLKWTNQDLLINKMVDQFSVPAMTTFVKNSYKSHFMELFPDILPKILQSGQPLVILFIKSMEEESYSNIQQLSMSKLGQDMIFTWINVTALNNFGTELLETYFENPSTPALSVVYFSENMVYNYEDRYITVDSVRKWFDELRNQRHSMQPSYKMQHAEMGLPRRENIKFLKNNQFQFTEFKSKESISPSSMGSISKEEL</sequence>
<protein>
    <submittedName>
        <fullName evidence="4">Uncharacterized protein LOC118763560</fullName>
    </submittedName>
</protein>
<keyword evidence="1" id="KW-0732">Signal</keyword>
<evidence type="ECO:0000259" key="2">
    <source>
        <dbReference type="Pfam" id="PF24508"/>
    </source>
</evidence>
<evidence type="ECO:0000256" key="1">
    <source>
        <dbReference type="SAM" id="SignalP"/>
    </source>
</evidence>
<dbReference type="Gene3D" id="3.40.30.10">
    <property type="entry name" value="Glutaredoxin"/>
    <property type="match status" value="2"/>
</dbReference>
<dbReference type="CDD" id="cd02961">
    <property type="entry name" value="PDI_a_family"/>
    <property type="match status" value="1"/>
</dbReference>
<dbReference type="InterPro" id="IPR036249">
    <property type="entry name" value="Thioredoxin-like_sf"/>
</dbReference>
<dbReference type="PANTHER" id="PTHR22699">
    <property type="entry name" value="THIOREDOXIN DOMAIN-CONTAINING PROTEIN 16"/>
    <property type="match status" value="1"/>
</dbReference>
<organism evidence="3 4">
    <name type="scientific">Octopus sinensis</name>
    <name type="common">East Asian common octopus</name>
    <dbReference type="NCBI Taxonomy" id="2607531"/>
    <lineage>
        <taxon>Eukaryota</taxon>
        <taxon>Metazoa</taxon>
        <taxon>Spiralia</taxon>
        <taxon>Lophotrochozoa</taxon>
        <taxon>Mollusca</taxon>
        <taxon>Cephalopoda</taxon>
        <taxon>Coleoidea</taxon>
        <taxon>Octopodiformes</taxon>
        <taxon>Octopoda</taxon>
        <taxon>Incirrata</taxon>
        <taxon>Octopodidae</taxon>
        <taxon>Octopus</taxon>
    </lineage>
</organism>
<dbReference type="Pfam" id="PF13848">
    <property type="entry name" value="Thioredoxin_6"/>
    <property type="match status" value="1"/>
</dbReference>
<dbReference type="PANTHER" id="PTHR22699:SF1">
    <property type="entry name" value="THIOREDOXIN DOMAIN-CONTAINING PROTEIN 16"/>
    <property type="match status" value="1"/>
</dbReference>
<dbReference type="RefSeq" id="XP_036359026.1">
    <property type="nucleotide sequence ID" value="XM_036503133.1"/>
</dbReference>